<keyword evidence="8" id="KW-1185">Reference proteome</keyword>
<comment type="caution">
    <text evidence="7">The sequence shown here is derived from an EMBL/GenBank/DDBJ whole genome shotgun (WGS) entry which is preliminary data.</text>
</comment>
<feature type="compositionally biased region" description="Pro residues" evidence="4">
    <location>
        <begin position="141"/>
        <end position="170"/>
    </location>
</feature>
<dbReference type="PANTHER" id="PTHR33021">
    <property type="entry name" value="BLUE COPPER PROTEIN"/>
    <property type="match status" value="1"/>
</dbReference>
<dbReference type="InterPro" id="IPR039391">
    <property type="entry name" value="Phytocyanin-like"/>
</dbReference>
<dbReference type="InterPro" id="IPR008972">
    <property type="entry name" value="Cupredoxin"/>
</dbReference>
<name>A0A5A7R6W5_STRAF</name>
<feature type="compositionally biased region" description="Pro residues" evidence="4">
    <location>
        <begin position="182"/>
        <end position="203"/>
    </location>
</feature>
<dbReference type="InterPro" id="IPR028871">
    <property type="entry name" value="BlueCu_1_BS"/>
</dbReference>
<dbReference type="AlphaFoldDB" id="A0A5A7R6W5"/>
<keyword evidence="5" id="KW-0472">Membrane</keyword>
<accession>A0A5A7R6W5</accession>
<dbReference type="PROSITE" id="PS00196">
    <property type="entry name" value="COPPER_BLUE"/>
    <property type="match status" value="1"/>
</dbReference>
<keyword evidence="5" id="KW-1133">Transmembrane helix</keyword>
<evidence type="ECO:0000256" key="1">
    <source>
        <dbReference type="ARBA" id="ARBA00022723"/>
    </source>
</evidence>
<dbReference type="PROSITE" id="PS51485">
    <property type="entry name" value="PHYTOCYANIN"/>
    <property type="match status" value="1"/>
</dbReference>
<feature type="region of interest" description="Disordered" evidence="4">
    <location>
        <begin position="136"/>
        <end position="211"/>
    </location>
</feature>
<reference evidence="8" key="1">
    <citation type="journal article" date="2019" name="Curr. Biol.">
        <title>Genome Sequence of Striga asiatica Provides Insight into the Evolution of Plant Parasitism.</title>
        <authorList>
            <person name="Yoshida S."/>
            <person name="Kim S."/>
            <person name="Wafula E.K."/>
            <person name="Tanskanen J."/>
            <person name="Kim Y.M."/>
            <person name="Honaas L."/>
            <person name="Yang Z."/>
            <person name="Spallek T."/>
            <person name="Conn C.E."/>
            <person name="Ichihashi Y."/>
            <person name="Cheong K."/>
            <person name="Cui S."/>
            <person name="Der J.P."/>
            <person name="Gundlach H."/>
            <person name="Jiao Y."/>
            <person name="Hori C."/>
            <person name="Ishida J.K."/>
            <person name="Kasahara H."/>
            <person name="Kiba T."/>
            <person name="Kim M.S."/>
            <person name="Koo N."/>
            <person name="Laohavisit A."/>
            <person name="Lee Y.H."/>
            <person name="Lumba S."/>
            <person name="McCourt P."/>
            <person name="Mortimer J.C."/>
            <person name="Mutuku J.M."/>
            <person name="Nomura T."/>
            <person name="Sasaki-Sekimoto Y."/>
            <person name="Seto Y."/>
            <person name="Wang Y."/>
            <person name="Wakatake T."/>
            <person name="Sakakibara H."/>
            <person name="Demura T."/>
            <person name="Yamaguchi S."/>
            <person name="Yoneyama K."/>
            <person name="Manabe R.I."/>
            <person name="Nelson D.C."/>
            <person name="Schulman A.H."/>
            <person name="Timko M.P."/>
            <person name="dePamphilis C.W."/>
            <person name="Choi D."/>
            <person name="Shirasu K."/>
        </authorList>
    </citation>
    <scope>NUCLEOTIDE SEQUENCE [LARGE SCALE GENOMIC DNA]</scope>
    <source>
        <strain evidence="8">cv. UVA1</strain>
    </source>
</reference>
<dbReference type="FunFam" id="2.60.40.420:FF:000003">
    <property type="entry name" value="Blue copper"/>
    <property type="match status" value="1"/>
</dbReference>
<dbReference type="Pfam" id="PF02298">
    <property type="entry name" value="Cu_bind_like"/>
    <property type="match status" value="1"/>
</dbReference>
<sequence length="241" mass="24776">MLYDKNITAKMAMIKTLSMFFAANYLAIFMYLNLAMAANYTVGGPNGGWDQSTDLATWASSITFLEGDNLLFEFTTNHDVTEVSRTDFDSCNPNSPLRPPFTGGSATVALSSAGSRYFICGTPGHCLGGMKLQVDTHAATSPPPQTATPSAPSPAPVSSPPPRSHAPSPSPKHTHGPAGRPASPPAASPRRPALPPAASPPPSGGSLLAPAAAPSAAGRFSAMGALTACCGFLAVIVFLTF</sequence>
<dbReference type="OrthoDB" id="687020at2759"/>
<dbReference type="CDD" id="cd04216">
    <property type="entry name" value="Phytocyanin"/>
    <property type="match status" value="1"/>
</dbReference>
<keyword evidence="5" id="KW-0812">Transmembrane</keyword>
<evidence type="ECO:0000313" key="8">
    <source>
        <dbReference type="Proteomes" id="UP000325081"/>
    </source>
</evidence>
<feature type="transmembrane region" description="Helical" evidence="5">
    <location>
        <begin position="12"/>
        <end position="32"/>
    </location>
</feature>
<evidence type="ECO:0000259" key="6">
    <source>
        <dbReference type="PROSITE" id="PS51485"/>
    </source>
</evidence>
<evidence type="ECO:0000256" key="3">
    <source>
        <dbReference type="ARBA" id="ARBA00023180"/>
    </source>
</evidence>
<evidence type="ECO:0000256" key="2">
    <source>
        <dbReference type="ARBA" id="ARBA00023008"/>
    </source>
</evidence>
<keyword evidence="1" id="KW-0479">Metal-binding</keyword>
<dbReference type="Gene3D" id="2.60.40.420">
    <property type="entry name" value="Cupredoxins - blue copper proteins"/>
    <property type="match status" value="1"/>
</dbReference>
<proteinExistence type="predicted"/>
<organism evidence="7 8">
    <name type="scientific">Striga asiatica</name>
    <name type="common">Asiatic witchweed</name>
    <name type="synonym">Buchnera asiatica</name>
    <dbReference type="NCBI Taxonomy" id="4170"/>
    <lineage>
        <taxon>Eukaryota</taxon>
        <taxon>Viridiplantae</taxon>
        <taxon>Streptophyta</taxon>
        <taxon>Embryophyta</taxon>
        <taxon>Tracheophyta</taxon>
        <taxon>Spermatophyta</taxon>
        <taxon>Magnoliopsida</taxon>
        <taxon>eudicotyledons</taxon>
        <taxon>Gunneridae</taxon>
        <taxon>Pentapetalae</taxon>
        <taxon>asterids</taxon>
        <taxon>lamiids</taxon>
        <taxon>Lamiales</taxon>
        <taxon>Orobanchaceae</taxon>
        <taxon>Buchnereae</taxon>
        <taxon>Striga</taxon>
    </lineage>
</organism>
<dbReference type="PANTHER" id="PTHR33021:SF492">
    <property type="entry name" value="UCLACYANIN 1"/>
    <property type="match status" value="1"/>
</dbReference>
<feature type="transmembrane region" description="Helical" evidence="5">
    <location>
        <begin position="220"/>
        <end position="239"/>
    </location>
</feature>
<dbReference type="GO" id="GO:0046872">
    <property type="term" value="F:metal ion binding"/>
    <property type="evidence" value="ECO:0007669"/>
    <property type="project" value="UniProtKB-KW"/>
</dbReference>
<gene>
    <name evidence="7" type="ORF">STAS_30749</name>
</gene>
<dbReference type="EMBL" id="BKCP01010515">
    <property type="protein sequence ID" value="GER53249.1"/>
    <property type="molecule type" value="Genomic_DNA"/>
</dbReference>
<dbReference type="Proteomes" id="UP000325081">
    <property type="component" value="Unassembled WGS sequence"/>
</dbReference>
<keyword evidence="3" id="KW-0325">Glycoprotein</keyword>
<dbReference type="SUPFAM" id="SSF49503">
    <property type="entry name" value="Cupredoxins"/>
    <property type="match status" value="1"/>
</dbReference>
<keyword evidence="2" id="KW-0186">Copper</keyword>
<evidence type="ECO:0000256" key="4">
    <source>
        <dbReference type="SAM" id="MobiDB-lite"/>
    </source>
</evidence>
<dbReference type="GO" id="GO:0005886">
    <property type="term" value="C:plasma membrane"/>
    <property type="evidence" value="ECO:0007669"/>
    <property type="project" value="TreeGrafter"/>
</dbReference>
<evidence type="ECO:0000256" key="5">
    <source>
        <dbReference type="SAM" id="Phobius"/>
    </source>
</evidence>
<dbReference type="GO" id="GO:0009055">
    <property type="term" value="F:electron transfer activity"/>
    <property type="evidence" value="ECO:0007669"/>
    <property type="project" value="InterPro"/>
</dbReference>
<dbReference type="InterPro" id="IPR003245">
    <property type="entry name" value="Phytocyanin_dom"/>
</dbReference>
<protein>
    <submittedName>
        <fullName evidence="7">Early nodulin 20</fullName>
    </submittedName>
</protein>
<feature type="domain" description="Phytocyanin" evidence="6">
    <location>
        <begin position="38"/>
        <end position="138"/>
    </location>
</feature>
<evidence type="ECO:0000313" key="7">
    <source>
        <dbReference type="EMBL" id="GER53249.1"/>
    </source>
</evidence>